<comment type="caution">
    <text evidence="2">The sequence shown here is derived from an EMBL/GenBank/DDBJ whole genome shotgun (WGS) entry which is preliminary data.</text>
</comment>
<proteinExistence type="predicted"/>
<feature type="compositionally biased region" description="Low complexity" evidence="1">
    <location>
        <begin position="233"/>
        <end position="244"/>
    </location>
</feature>
<gene>
    <name evidence="2" type="ORF">SEPCBS119000_004396</name>
</gene>
<evidence type="ECO:0000313" key="3">
    <source>
        <dbReference type="Proteomes" id="UP001642502"/>
    </source>
</evidence>
<feature type="region of interest" description="Disordered" evidence="1">
    <location>
        <begin position="193"/>
        <end position="247"/>
    </location>
</feature>
<dbReference type="EMBL" id="CAWUON010000067">
    <property type="protein sequence ID" value="CAK7271045.1"/>
    <property type="molecule type" value="Genomic_DNA"/>
</dbReference>
<name>A0ABP0DVS8_9PEZI</name>
<keyword evidence="3" id="KW-1185">Reference proteome</keyword>
<accession>A0ABP0DVS8</accession>
<evidence type="ECO:0000256" key="1">
    <source>
        <dbReference type="SAM" id="MobiDB-lite"/>
    </source>
</evidence>
<sequence length="656" mass="71825">MTHSEPQETSTEICCSPEQSRHGAEKGNLSTAPNRRSTKASNVPASESANAKSIILGYWRDSPLPNEADRHAVTGLIDTRGRLRTRVHQLSRSGDSIPSEYPYPSGGGSWVSFEHVVFDKHLIGLNHQQMKEYVKIRTESLGNSETPEETVVAEHAAVKEAMHRAATHPTTNNHLPAQIAYGTDLPDYELNASRPEKKRRASSRQDSLPLTASNISSRHSLQHANDSMPQTGSQPLASAAQLSATDPLHGTRPAKILLGYWRGSSEEHVEDKHAVFGILGSNDMFRVKVARETRDGRTVQGNFPQGAGALWIHYDEVEFEEHIRHLSRLEVKEYVRVRQRQIDDGEEAADRVGNEKDAVHVAQSRVFAAGGAAQSTLGTTGRLDSVIPTTAASLGRSVDRNELEDNGGRLMYSDLPNDVQSWCEQTATETYSFGQTMGANEPDASIPTDAANRAFSFGPLEGGQYPALSVARMSAESKTSGLPLSHDNRESSYNIDRLGRSNDPTRRIIDTVETLNHNNSRWAGDNEAGYDLSLNKLGNRLGLSANDLLNAKGPQTDRYGHQIAAGGFRGSAGNVPERNIQSIEEDVGQLKNTWASQDALRLRMAGSGDVKILNGVKYERKSTGPFKGKLVSPGIILSLDGEDYVEYRVLTKPTFF</sequence>
<reference evidence="2 3" key="1">
    <citation type="submission" date="2024-01" db="EMBL/GenBank/DDBJ databases">
        <authorList>
            <person name="Allen C."/>
            <person name="Tagirdzhanova G."/>
        </authorList>
    </citation>
    <scope>NUCLEOTIDE SEQUENCE [LARGE SCALE GENOMIC DNA]</scope>
    <source>
        <strain evidence="2 3">CBS 119000</strain>
    </source>
</reference>
<dbReference type="Proteomes" id="UP001642502">
    <property type="component" value="Unassembled WGS sequence"/>
</dbReference>
<feature type="region of interest" description="Disordered" evidence="1">
    <location>
        <begin position="479"/>
        <end position="499"/>
    </location>
</feature>
<feature type="compositionally biased region" description="Polar residues" evidence="1">
    <location>
        <begin position="204"/>
        <end position="232"/>
    </location>
</feature>
<feature type="compositionally biased region" description="Polar residues" evidence="1">
    <location>
        <begin position="1"/>
        <end position="13"/>
    </location>
</feature>
<organism evidence="2 3">
    <name type="scientific">Sporothrix epigloea</name>
    <dbReference type="NCBI Taxonomy" id="1892477"/>
    <lineage>
        <taxon>Eukaryota</taxon>
        <taxon>Fungi</taxon>
        <taxon>Dikarya</taxon>
        <taxon>Ascomycota</taxon>
        <taxon>Pezizomycotina</taxon>
        <taxon>Sordariomycetes</taxon>
        <taxon>Sordariomycetidae</taxon>
        <taxon>Ophiostomatales</taxon>
        <taxon>Ophiostomataceae</taxon>
        <taxon>Sporothrix</taxon>
    </lineage>
</organism>
<feature type="compositionally biased region" description="Polar residues" evidence="1">
    <location>
        <begin position="28"/>
        <end position="47"/>
    </location>
</feature>
<protein>
    <submittedName>
        <fullName evidence="2">Uncharacterized protein</fullName>
    </submittedName>
</protein>
<feature type="region of interest" description="Disordered" evidence="1">
    <location>
        <begin position="1"/>
        <end position="47"/>
    </location>
</feature>
<evidence type="ECO:0000313" key="2">
    <source>
        <dbReference type="EMBL" id="CAK7271045.1"/>
    </source>
</evidence>